<dbReference type="CDD" id="cd00077">
    <property type="entry name" value="HDc"/>
    <property type="match status" value="1"/>
</dbReference>
<keyword evidence="4" id="KW-0548">Nucleotidyltransferase</keyword>
<dbReference type="InterPro" id="IPR003607">
    <property type="entry name" value="HD/PDEase_dom"/>
</dbReference>
<evidence type="ECO:0000256" key="6">
    <source>
        <dbReference type="ARBA" id="ARBA00022741"/>
    </source>
</evidence>
<evidence type="ECO:0000313" key="13">
    <source>
        <dbReference type="Proteomes" id="UP000195447"/>
    </source>
</evidence>
<evidence type="ECO:0000256" key="8">
    <source>
        <dbReference type="RuleBase" id="RU003953"/>
    </source>
</evidence>
<evidence type="ECO:0000259" key="9">
    <source>
        <dbReference type="Pfam" id="PF01743"/>
    </source>
</evidence>
<evidence type="ECO:0000256" key="1">
    <source>
        <dbReference type="ARBA" id="ARBA00001946"/>
    </source>
</evidence>
<dbReference type="GO" id="GO:0016779">
    <property type="term" value="F:nucleotidyltransferase activity"/>
    <property type="evidence" value="ECO:0007669"/>
    <property type="project" value="UniProtKB-KW"/>
</dbReference>
<feature type="domain" description="tRNA nucleotidyltransferase/poly(A) polymerase RNA and SrmB- binding" evidence="11">
    <location>
        <begin position="167"/>
        <end position="206"/>
    </location>
</feature>
<comment type="cofactor">
    <cofactor evidence="1">
        <name>Mg(2+)</name>
        <dbReference type="ChEBI" id="CHEBI:18420"/>
    </cofactor>
</comment>
<dbReference type="InterPro" id="IPR043519">
    <property type="entry name" value="NT_sf"/>
</dbReference>
<dbReference type="PANTHER" id="PTHR46173">
    <property type="entry name" value="CCA TRNA NUCLEOTIDYLTRANSFERASE 1, MITOCHONDRIAL"/>
    <property type="match status" value="1"/>
</dbReference>
<proteinExistence type="inferred from homology"/>
<evidence type="ECO:0000256" key="2">
    <source>
        <dbReference type="ARBA" id="ARBA00022679"/>
    </source>
</evidence>
<evidence type="ECO:0000256" key="5">
    <source>
        <dbReference type="ARBA" id="ARBA00022723"/>
    </source>
</evidence>
<dbReference type="SUPFAM" id="SSF81301">
    <property type="entry name" value="Nucleotidyltransferase"/>
    <property type="match status" value="1"/>
</dbReference>
<dbReference type="CDD" id="cd05398">
    <property type="entry name" value="NT_ClassII-CCAase"/>
    <property type="match status" value="1"/>
</dbReference>
<keyword evidence="13" id="KW-1185">Reference proteome</keyword>
<sequence length="436" mass="51663">MKLPGYVKEIIEIYHRAGYEAFVVGGCVRDYLLGKEPHDYDIATNALPEVTIQLFDHVILTGLKHGTVTILSNEPIEVTTFRLESEYKDHRHPEAVRFVNTIEEDLSRRDFTINAMAYNDIRGLIDPFHGQIDLEKRKIRCVNDPDTRFKEDALRMLRAHRFAAKLNFEIEEHTKLAIEKNSSLLRYISIERIRSELVEIMRYDPYELEKMTELLIDILPQLKLCKECEQNSPWHDTDVLHHTLRALKFLKPFDETLAWAILMHDFGKPETKTTKDGRDHFYGHPLISKKISLELCKKFKLTNIQRKRIPVLIEYHDDHLNANLKTIFKFRIQRNFDEEMMDQLLTLKYCDIMAHSLKGIQSIENWKAFKTFYEKEIKIRPVSIKDLAINGSDVIQYTDRKGSQIHEFLYNALIECFYEPKKNNRKYWIDRMTRKK</sequence>
<organism evidence="12 13">
    <name type="scientific">Faecalitalea cylindroides</name>
    <dbReference type="NCBI Taxonomy" id="39483"/>
    <lineage>
        <taxon>Bacteria</taxon>
        <taxon>Bacillati</taxon>
        <taxon>Bacillota</taxon>
        <taxon>Erysipelotrichia</taxon>
        <taxon>Erysipelotrichales</taxon>
        <taxon>Erysipelotrichaceae</taxon>
        <taxon>Faecalitalea</taxon>
    </lineage>
</organism>
<evidence type="ECO:0000256" key="3">
    <source>
        <dbReference type="ARBA" id="ARBA00022694"/>
    </source>
</evidence>
<feature type="domain" description="HD" evidence="10">
    <location>
        <begin position="240"/>
        <end position="333"/>
    </location>
</feature>
<accession>A0A1Y4LZ60</accession>
<dbReference type="GO" id="GO:0000166">
    <property type="term" value="F:nucleotide binding"/>
    <property type="evidence" value="ECO:0007669"/>
    <property type="project" value="UniProtKB-KW"/>
</dbReference>
<dbReference type="InterPro" id="IPR032828">
    <property type="entry name" value="PolyA_RNA-bd"/>
</dbReference>
<feature type="domain" description="Poly A polymerase head" evidence="9">
    <location>
        <begin position="21"/>
        <end position="140"/>
    </location>
</feature>
<keyword evidence="3" id="KW-0819">tRNA processing</keyword>
<protein>
    <submittedName>
        <fullName evidence="12">tRNA nucleotidyltransferase</fullName>
    </submittedName>
</protein>
<evidence type="ECO:0000256" key="4">
    <source>
        <dbReference type="ARBA" id="ARBA00022695"/>
    </source>
</evidence>
<dbReference type="AlphaFoldDB" id="A0A1Y4LZ60"/>
<dbReference type="Gene3D" id="1.10.3090.10">
    <property type="entry name" value="cca-adding enzyme, domain 2"/>
    <property type="match status" value="1"/>
</dbReference>
<dbReference type="Proteomes" id="UP000195447">
    <property type="component" value="Unassembled WGS sequence"/>
</dbReference>
<dbReference type="Gene3D" id="3.30.460.10">
    <property type="entry name" value="Beta Polymerase, domain 2"/>
    <property type="match status" value="1"/>
</dbReference>
<dbReference type="EMBL" id="NFKM01000001">
    <property type="protein sequence ID" value="OUP61873.1"/>
    <property type="molecule type" value="Genomic_DNA"/>
</dbReference>
<keyword evidence="8" id="KW-0694">RNA-binding</keyword>
<evidence type="ECO:0000259" key="11">
    <source>
        <dbReference type="Pfam" id="PF12627"/>
    </source>
</evidence>
<dbReference type="Pfam" id="PF01966">
    <property type="entry name" value="HD"/>
    <property type="match status" value="1"/>
</dbReference>
<dbReference type="InterPro" id="IPR050264">
    <property type="entry name" value="Bact_CCA-adding_enz_type3_sf"/>
</dbReference>
<gene>
    <name evidence="12" type="ORF">B5F14_00320</name>
</gene>
<dbReference type="Pfam" id="PF12627">
    <property type="entry name" value="PolyA_pol_RNAbd"/>
    <property type="match status" value="1"/>
</dbReference>
<keyword evidence="7" id="KW-0460">Magnesium</keyword>
<dbReference type="InterPro" id="IPR002646">
    <property type="entry name" value="PolA_pol_head_dom"/>
</dbReference>
<keyword evidence="6" id="KW-0547">Nucleotide-binding</keyword>
<evidence type="ECO:0000256" key="7">
    <source>
        <dbReference type="ARBA" id="ARBA00022842"/>
    </source>
</evidence>
<evidence type="ECO:0000259" key="10">
    <source>
        <dbReference type="Pfam" id="PF01966"/>
    </source>
</evidence>
<dbReference type="PANTHER" id="PTHR46173:SF1">
    <property type="entry name" value="CCA TRNA NUCLEOTIDYLTRANSFERASE 1, MITOCHONDRIAL"/>
    <property type="match status" value="1"/>
</dbReference>
<reference evidence="13" key="1">
    <citation type="submission" date="2017-04" db="EMBL/GenBank/DDBJ databases">
        <title>Function of individual gut microbiota members based on whole genome sequencing of pure cultures obtained from chicken caecum.</title>
        <authorList>
            <person name="Medvecky M."/>
            <person name="Cejkova D."/>
            <person name="Polansky O."/>
            <person name="Karasova D."/>
            <person name="Kubasova T."/>
            <person name="Cizek A."/>
            <person name="Rychlik I."/>
        </authorList>
    </citation>
    <scope>NUCLEOTIDE SEQUENCE [LARGE SCALE GENOMIC DNA]</scope>
    <source>
        <strain evidence="13">An178</strain>
    </source>
</reference>
<dbReference type="GO" id="GO:0046872">
    <property type="term" value="F:metal ion binding"/>
    <property type="evidence" value="ECO:0007669"/>
    <property type="project" value="UniProtKB-KW"/>
</dbReference>
<dbReference type="GO" id="GO:0008033">
    <property type="term" value="P:tRNA processing"/>
    <property type="evidence" value="ECO:0007669"/>
    <property type="project" value="UniProtKB-KW"/>
</dbReference>
<keyword evidence="2 8" id="KW-0808">Transferase</keyword>
<comment type="caution">
    <text evidence="12">The sequence shown here is derived from an EMBL/GenBank/DDBJ whole genome shotgun (WGS) entry which is preliminary data.</text>
</comment>
<dbReference type="Pfam" id="PF01743">
    <property type="entry name" value="PolyA_pol"/>
    <property type="match status" value="1"/>
</dbReference>
<comment type="similarity">
    <text evidence="8">Belongs to the tRNA nucleotidyltransferase/poly(A) polymerase family.</text>
</comment>
<dbReference type="RefSeq" id="WP_087157974.1">
    <property type="nucleotide sequence ID" value="NZ_NFKM01000001.1"/>
</dbReference>
<keyword evidence="5" id="KW-0479">Metal-binding</keyword>
<dbReference type="SUPFAM" id="SSF81891">
    <property type="entry name" value="Poly A polymerase C-terminal region-like"/>
    <property type="match status" value="1"/>
</dbReference>
<name>A0A1Y4LZ60_9FIRM</name>
<dbReference type="GO" id="GO:0000049">
    <property type="term" value="F:tRNA binding"/>
    <property type="evidence" value="ECO:0007669"/>
    <property type="project" value="TreeGrafter"/>
</dbReference>
<dbReference type="InterPro" id="IPR006674">
    <property type="entry name" value="HD_domain"/>
</dbReference>
<evidence type="ECO:0000313" key="12">
    <source>
        <dbReference type="EMBL" id="OUP61873.1"/>
    </source>
</evidence>